<proteinExistence type="predicted"/>
<dbReference type="PANTHER" id="PTHR31668">
    <property type="entry name" value="GLUCOSE TRANSPORT TRANSCRIPTION REGULATOR RGT1-RELATED-RELATED"/>
    <property type="match status" value="1"/>
</dbReference>
<dbReference type="STRING" id="5601.A0A0D2F765"/>
<reference evidence="4 5" key="1">
    <citation type="submission" date="2015-01" db="EMBL/GenBank/DDBJ databases">
        <title>The Genome Sequence of Capronia semiimmersa CBS27337.</title>
        <authorList>
            <consortium name="The Broad Institute Genomics Platform"/>
            <person name="Cuomo C."/>
            <person name="de Hoog S."/>
            <person name="Gorbushina A."/>
            <person name="Stielow B."/>
            <person name="Teixiera M."/>
            <person name="Abouelleil A."/>
            <person name="Chapman S.B."/>
            <person name="Priest M."/>
            <person name="Young S.K."/>
            <person name="Wortman J."/>
            <person name="Nusbaum C."/>
            <person name="Birren B."/>
        </authorList>
    </citation>
    <scope>NUCLEOTIDE SEQUENCE [LARGE SCALE GENOMIC DNA]</scope>
    <source>
        <strain evidence="4 5">CBS 27337</strain>
    </source>
</reference>
<protein>
    <recommendedName>
        <fullName evidence="3">Xylanolytic transcriptional activator regulatory domain-containing protein</fullName>
    </recommendedName>
</protein>
<organism evidence="4 5">
    <name type="scientific">Phialophora macrospora</name>
    <dbReference type="NCBI Taxonomy" id="1851006"/>
    <lineage>
        <taxon>Eukaryota</taxon>
        <taxon>Fungi</taxon>
        <taxon>Dikarya</taxon>
        <taxon>Ascomycota</taxon>
        <taxon>Pezizomycotina</taxon>
        <taxon>Eurotiomycetes</taxon>
        <taxon>Chaetothyriomycetidae</taxon>
        <taxon>Chaetothyriales</taxon>
        <taxon>Herpotrichiellaceae</taxon>
        <taxon>Phialophora</taxon>
    </lineage>
</organism>
<dbReference type="GO" id="GO:0003677">
    <property type="term" value="F:DNA binding"/>
    <property type="evidence" value="ECO:0007669"/>
    <property type="project" value="InterPro"/>
</dbReference>
<sequence>MIKYTDQSNAARQIPLWHPSGEDLDADINLDDVDIGMWMDTSLSNIDFHGSHQYSMAQAGHEESAIQMQATGQSQQFRRESQAATGSDSAPSITTSWPLNSSATYPRSLQNSSPEGQASMATLSSESRSVDVIGRGDGPTSLDQRPGFYAICVGLSGEIDPYVYRYLLHKDSGEFSISKHMYRSVTAPNTDESSSRSHLGSALPPSIPIQFCLTSNEVGEETKKLGPVYPTAADEAAQKSLDHLVSPANVRRLLPLFMEHVFPALPVISRSELTRFILSPYSAHAEEGQSFPPYLLAAIYASSMSFGAYDAHVCLSKMWEGYSSPELWQLVYNGISLEIHTPRLATVSAALLYLNKAPVGNQFLAADSPFIWSFMASTVALATSLGLHLDCSNWNIPNWEKRLRRRLWWGVYSEEKWRSVLMGRPSLIAGDQWIVSEPTADDFDIDTPPVSVRDLPPEVDDFLQHLEMVRAKSENGLLFRHLIRLARIVDDVSTALYTIQAVRCLADNLTRSVEKVKPLRERLTVWYRSLPSSLQMFRESTGTAVPDFINSNACLHFAYMVVEILVYRALVRPLGGLALDEQQKPGQHDEPFRSFLAHAEAILAAAENCASLISTYVERLASRDFAGFWYSWSRLGFATASSFVTILLAQAPSTEHAITSQRLVDKWRQTLTYQSRSFPYMTLGVVRMNTMHWSRLKLFQNGRYVESEPSV</sequence>
<feature type="region of interest" description="Disordered" evidence="2">
    <location>
        <begin position="59"/>
        <end position="139"/>
    </location>
</feature>
<evidence type="ECO:0000259" key="3">
    <source>
        <dbReference type="SMART" id="SM00906"/>
    </source>
</evidence>
<dbReference type="SMART" id="SM00906">
    <property type="entry name" value="Fungal_trans"/>
    <property type="match status" value="1"/>
</dbReference>
<feature type="domain" description="Xylanolytic transcriptional activator regulatory" evidence="3">
    <location>
        <begin position="371"/>
        <end position="444"/>
    </location>
</feature>
<dbReference type="PANTHER" id="PTHR31668:SF4">
    <property type="entry name" value="TRANSCRIPTIONAL ACTIVATOR PROTEIN DAL81"/>
    <property type="match status" value="1"/>
</dbReference>
<dbReference type="GO" id="GO:0008270">
    <property type="term" value="F:zinc ion binding"/>
    <property type="evidence" value="ECO:0007669"/>
    <property type="project" value="InterPro"/>
</dbReference>
<dbReference type="Pfam" id="PF04082">
    <property type="entry name" value="Fungal_trans"/>
    <property type="match status" value="1"/>
</dbReference>
<dbReference type="GO" id="GO:0001080">
    <property type="term" value="P:nitrogen catabolite activation of transcription from RNA polymerase II promoter"/>
    <property type="evidence" value="ECO:0007669"/>
    <property type="project" value="TreeGrafter"/>
</dbReference>
<dbReference type="AlphaFoldDB" id="A0A0D2F765"/>
<gene>
    <name evidence="4" type="ORF">PV04_08795</name>
</gene>
<dbReference type="EMBL" id="KN846961">
    <property type="protein sequence ID" value="KIW63823.1"/>
    <property type="molecule type" value="Genomic_DNA"/>
</dbReference>
<dbReference type="GO" id="GO:0006351">
    <property type="term" value="P:DNA-templated transcription"/>
    <property type="evidence" value="ECO:0007669"/>
    <property type="project" value="InterPro"/>
</dbReference>
<evidence type="ECO:0000313" key="4">
    <source>
        <dbReference type="EMBL" id="KIW63823.1"/>
    </source>
</evidence>
<dbReference type="CDD" id="cd12148">
    <property type="entry name" value="fungal_TF_MHR"/>
    <property type="match status" value="1"/>
</dbReference>
<dbReference type="HOGENOM" id="CLU_006632_3_0_1"/>
<feature type="compositionally biased region" description="Polar residues" evidence="2">
    <location>
        <begin position="66"/>
        <end position="127"/>
    </location>
</feature>
<accession>A0A0D2F765</accession>
<evidence type="ECO:0000256" key="1">
    <source>
        <dbReference type="ARBA" id="ARBA00023242"/>
    </source>
</evidence>
<dbReference type="InterPro" id="IPR050797">
    <property type="entry name" value="Carb_Metab_Trans_Reg"/>
</dbReference>
<keyword evidence="5" id="KW-1185">Reference proteome</keyword>
<evidence type="ECO:0000313" key="5">
    <source>
        <dbReference type="Proteomes" id="UP000054266"/>
    </source>
</evidence>
<dbReference type="Proteomes" id="UP000054266">
    <property type="component" value="Unassembled WGS sequence"/>
</dbReference>
<evidence type="ECO:0000256" key="2">
    <source>
        <dbReference type="SAM" id="MobiDB-lite"/>
    </source>
</evidence>
<name>A0A0D2F765_9EURO</name>
<keyword evidence="1" id="KW-0539">Nucleus</keyword>
<dbReference type="InterPro" id="IPR007219">
    <property type="entry name" value="XnlR_reg_dom"/>
</dbReference>
<dbReference type="GO" id="GO:0005634">
    <property type="term" value="C:nucleus"/>
    <property type="evidence" value="ECO:0007669"/>
    <property type="project" value="TreeGrafter"/>
</dbReference>